<dbReference type="Gene3D" id="2.60.370.10">
    <property type="entry name" value="Ctag/Cox11"/>
    <property type="match status" value="1"/>
</dbReference>
<evidence type="ECO:0000256" key="1">
    <source>
        <dbReference type="ARBA" id="ARBA00004007"/>
    </source>
</evidence>
<organism evidence="12 13">
    <name type="scientific">Novosphingobium pentaromativorans</name>
    <dbReference type="NCBI Taxonomy" id="205844"/>
    <lineage>
        <taxon>Bacteria</taxon>
        <taxon>Pseudomonadati</taxon>
        <taxon>Pseudomonadota</taxon>
        <taxon>Alphaproteobacteria</taxon>
        <taxon>Sphingomonadales</taxon>
        <taxon>Sphingomonadaceae</taxon>
        <taxon>Novosphingobium</taxon>
    </lineage>
</organism>
<dbReference type="PANTHER" id="PTHR21320:SF3">
    <property type="entry name" value="CYTOCHROME C OXIDASE ASSEMBLY PROTEIN COX11, MITOCHONDRIAL-RELATED"/>
    <property type="match status" value="1"/>
</dbReference>
<comment type="function">
    <text evidence="1 10">Exerts its effect at some terminal stage of cytochrome c oxidase synthesis, probably by being involved in the insertion of the copper B into subunit I.</text>
</comment>
<evidence type="ECO:0000256" key="2">
    <source>
        <dbReference type="ARBA" id="ARBA00004382"/>
    </source>
</evidence>
<evidence type="ECO:0000256" key="9">
    <source>
        <dbReference type="ARBA" id="ARBA00023136"/>
    </source>
</evidence>
<evidence type="ECO:0000256" key="11">
    <source>
        <dbReference type="SAM" id="Phobius"/>
    </source>
</evidence>
<proteinExistence type="inferred from homology"/>
<keyword evidence="10" id="KW-1003">Cell membrane</keyword>
<dbReference type="InterPro" id="IPR023471">
    <property type="entry name" value="CtaG/Cox11_dom_sf"/>
</dbReference>
<comment type="caution">
    <text evidence="12">The sequence shown here is derived from an EMBL/GenBank/DDBJ whole genome shotgun (WGS) entry which is preliminary data.</text>
</comment>
<dbReference type="FunFam" id="2.60.370.10:FF:000001">
    <property type="entry name" value="COX11 cytochrome c oxidase assembly homolog"/>
    <property type="match status" value="1"/>
</dbReference>
<dbReference type="GO" id="GO:0008535">
    <property type="term" value="P:respiratory chain complex IV assembly"/>
    <property type="evidence" value="ECO:0007669"/>
    <property type="project" value="UniProtKB-UniRule"/>
</dbReference>
<dbReference type="NCBIfam" id="NF003465">
    <property type="entry name" value="PRK05089.1"/>
    <property type="match status" value="1"/>
</dbReference>
<name>A0A2W5NPB5_9SPHN</name>
<feature type="topological domain" description="Cytoplasmic" evidence="10">
    <location>
        <begin position="1"/>
        <end position="23"/>
    </location>
</feature>
<keyword evidence="9 10" id="KW-0472">Membrane</keyword>
<comment type="subcellular location">
    <subcellularLocation>
        <location evidence="2 10">Cell inner membrane</location>
        <topology evidence="2 10">Single-pass type II membrane protein</topology>
        <orientation evidence="2 10">Periplasmic side</orientation>
    </subcellularLocation>
</comment>
<dbReference type="PANTHER" id="PTHR21320">
    <property type="entry name" value="CYTOCHROME C OXIDASE ASSEMBLY PROTEIN COX11-RELATED"/>
    <property type="match status" value="1"/>
</dbReference>
<keyword evidence="8 10" id="KW-0186">Copper</keyword>
<evidence type="ECO:0000256" key="8">
    <source>
        <dbReference type="ARBA" id="ARBA00023008"/>
    </source>
</evidence>
<dbReference type="Proteomes" id="UP000249082">
    <property type="component" value="Unassembled WGS sequence"/>
</dbReference>
<accession>A0A2W5NPB5</accession>
<keyword evidence="6 10" id="KW-0735">Signal-anchor</keyword>
<dbReference type="EMBL" id="QFPX01000008">
    <property type="protein sequence ID" value="PZQ54784.1"/>
    <property type="molecule type" value="Genomic_DNA"/>
</dbReference>
<evidence type="ECO:0000256" key="4">
    <source>
        <dbReference type="ARBA" id="ARBA00015384"/>
    </source>
</evidence>
<feature type="topological domain" description="Periplasmic" evidence="10">
    <location>
        <begin position="47"/>
        <end position="210"/>
    </location>
</feature>
<keyword evidence="10" id="KW-0997">Cell inner membrane</keyword>
<dbReference type="GO" id="GO:0005507">
    <property type="term" value="F:copper ion binding"/>
    <property type="evidence" value="ECO:0007669"/>
    <property type="project" value="InterPro"/>
</dbReference>
<dbReference type="SUPFAM" id="SSF110111">
    <property type="entry name" value="Ctag/Cox11"/>
    <property type="match status" value="1"/>
</dbReference>
<dbReference type="HAMAP" id="MF_00155">
    <property type="entry name" value="CtaG"/>
    <property type="match status" value="1"/>
</dbReference>
<protein>
    <recommendedName>
        <fullName evidence="4 10">Cytochrome c oxidase assembly protein CtaG</fullName>
    </recommendedName>
</protein>
<keyword evidence="7 10" id="KW-1133">Transmembrane helix</keyword>
<feature type="transmembrane region" description="Helical" evidence="11">
    <location>
        <begin position="28"/>
        <end position="47"/>
    </location>
</feature>
<dbReference type="AlphaFoldDB" id="A0A2W5NPB5"/>
<comment type="similarity">
    <text evidence="3 10">Belongs to the COX11/CtaG family.</text>
</comment>
<reference evidence="12 13" key="1">
    <citation type="submission" date="2017-08" db="EMBL/GenBank/DDBJ databases">
        <title>Infants hospitalized years apart are colonized by the same room-sourced microbial strains.</title>
        <authorList>
            <person name="Brooks B."/>
            <person name="Olm M.R."/>
            <person name="Firek B.A."/>
            <person name="Baker R."/>
            <person name="Thomas B.C."/>
            <person name="Morowitz M.J."/>
            <person name="Banfield J.F."/>
        </authorList>
    </citation>
    <scope>NUCLEOTIDE SEQUENCE [LARGE SCALE GENOMIC DNA]</scope>
    <source>
        <strain evidence="12">S2_005_002_R2_33</strain>
    </source>
</reference>
<dbReference type="GO" id="GO:0005886">
    <property type="term" value="C:plasma membrane"/>
    <property type="evidence" value="ECO:0007669"/>
    <property type="project" value="UniProtKB-SubCell"/>
</dbReference>
<evidence type="ECO:0000256" key="6">
    <source>
        <dbReference type="ARBA" id="ARBA00022968"/>
    </source>
</evidence>
<evidence type="ECO:0000256" key="7">
    <source>
        <dbReference type="ARBA" id="ARBA00022989"/>
    </source>
</evidence>
<gene>
    <name evidence="10" type="primary">ctaG</name>
    <name evidence="12" type="ORF">DI555_12255</name>
</gene>
<evidence type="ECO:0000313" key="13">
    <source>
        <dbReference type="Proteomes" id="UP000249082"/>
    </source>
</evidence>
<evidence type="ECO:0000256" key="3">
    <source>
        <dbReference type="ARBA" id="ARBA00009620"/>
    </source>
</evidence>
<dbReference type="PIRSF" id="PIRSF005413">
    <property type="entry name" value="COX11"/>
    <property type="match status" value="1"/>
</dbReference>
<evidence type="ECO:0000256" key="10">
    <source>
        <dbReference type="HAMAP-Rule" id="MF_00155"/>
    </source>
</evidence>
<evidence type="ECO:0000256" key="5">
    <source>
        <dbReference type="ARBA" id="ARBA00022692"/>
    </source>
</evidence>
<evidence type="ECO:0000313" key="12">
    <source>
        <dbReference type="EMBL" id="PZQ54784.1"/>
    </source>
</evidence>
<dbReference type="Pfam" id="PF04442">
    <property type="entry name" value="CtaG_Cox11"/>
    <property type="match status" value="1"/>
</dbReference>
<dbReference type="InterPro" id="IPR007533">
    <property type="entry name" value="Cyt_c_oxidase_assmbl_CtaG"/>
</dbReference>
<sequence length="210" mass="23089">MVQAAASEAAPSEAAASLTEGRRSNRRVGLIALSMALLMLGLGYASVPLYRIFCQVTGYGGTTQRADETKAAGVQVTDRTMSIRFDANVERGMPWQFKPLQRTDTVTIGERDMALFWAKNDSDKVITGTASFNVEPEQAARYFNKIQCFCFTEQTLQPGEAVKMPVIYYVDPAILNDPDNKDVEQITLSYTFHVTSVSDAKTLDHSRTGG</sequence>
<keyword evidence="5 10" id="KW-0812">Transmembrane</keyword>